<dbReference type="AlphaFoldDB" id="R0JNS6"/>
<evidence type="ECO:0000313" key="2">
    <source>
        <dbReference type="EMBL" id="EOA98796.1"/>
    </source>
</evidence>
<proteinExistence type="predicted"/>
<dbReference type="EMBL" id="KB743434">
    <property type="protein sequence ID" value="EOA98796.1"/>
    <property type="molecule type" value="Genomic_DNA"/>
</dbReference>
<protein>
    <submittedName>
        <fullName evidence="2">Uncharacterized protein</fullName>
    </submittedName>
</protein>
<accession>R0JNS6</accession>
<gene>
    <name evidence="2" type="ORF">Anapl_15677</name>
</gene>
<sequence length="463" mass="48908">MHQDPRCPKRLRLPQAAVSGGGTLCPWLDPAFVPQRLPFHLSRAVPVLGWLHVLIPALAPSWASALLPTAPGSGGLRALASPGRCPSSGFLARFSPCHPSSSTPFSLRTSTCPVVGAGLCTETTWALQPPAMKKTGPKGGTQWLVLTPGMSLQRPPPGEAALCCQLIVPALCEAGHGSQQLPVCSLKHHQGARVAPHTARGSVMCHVSIPPMWKMPLFHVSFRKLKEDALVSVGMISYTGRASSFPDFIPEDVLRCCVWSQAGSCTETAPGESPWTSQAPAQPEHAAAGLTGRATEVQFPCAGEPLCLTPAKGKEGSSLGEAAENRQFWLHCEGSRQRAVCLSRSEDLNPEICSPNSSYPSTEADEAGERSGTERDGCLAISFEVGGGEERRSLCAWPGGLKDETALLWPVGIVTGSSQQPATSGAGNHTALFERKVLITEKKRLTLTGPDGISGKTCVVLKA</sequence>
<reference evidence="3" key="1">
    <citation type="journal article" date="2013" name="Nat. Genet.">
        <title>The duck genome and transcriptome provide insight into an avian influenza virus reservoir species.</title>
        <authorList>
            <person name="Huang Y."/>
            <person name="Li Y."/>
            <person name="Burt D.W."/>
            <person name="Chen H."/>
            <person name="Zhang Y."/>
            <person name="Qian W."/>
            <person name="Kim H."/>
            <person name="Gan S."/>
            <person name="Zhao Y."/>
            <person name="Li J."/>
            <person name="Yi K."/>
            <person name="Feng H."/>
            <person name="Zhu P."/>
            <person name="Li B."/>
            <person name="Liu Q."/>
            <person name="Fairley S."/>
            <person name="Magor K.E."/>
            <person name="Du Z."/>
            <person name="Hu X."/>
            <person name="Goodman L."/>
            <person name="Tafer H."/>
            <person name="Vignal A."/>
            <person name="Lee T."/>
            <person name="Kim K.W."/>
            <person name="Sheng Z."/>
            <person name="An Y."/>
            <person name="Searle S."/>
            <person name="Herrero J."/>
            <person name="Groenen M.A."/>
            <person name="Crooijmans R.P."/>
            <person name="Faraut T."/>
            <person name="Cai Q."/>
            <person name="Webster R.G."/>
            <person name="Aldridge J.R."/>
            <person name="Warren W.C."/>
            <person name="Bartschat S."/>
            <person name="Kehr S."/>
            <person name="Marz M."/>
            <person name="Stadler P.F."/>
            <person name="Smith J."/>
            <person name="Kraus R.H."/>
            <person name="Zhao Y."/>
            <person name="Ren L."/>
            <person name="Fei J."/>
            <person name="Morisson M."/>
            <person name="Kaiser P."/>
            <person name="Griffin D.K."/>
            <person name="Rao M."/>
            <person name="Pitel F."/>
            <person name="Wang J."/>
            <person name="Li N."/>
        </authorList>
    </citation>
    <scope>NUCLEOTIDE SEQUENCE [LARGE SCALE GENOMIC DNA]</scope>
</reference>
<evidence type="ECO:0000313" key="3">
    <source>
        <dbReference type="Proteomes" id="UP000296049"/>
    </source>
</evidence>
<organism evidence="2 3">
    <name type="scientific">Anas platyrhynchos</name>
    <name type="common">Mallard</name>
    <name type="synonym">Anas boschas</name>
    <dbReference type="NCBI Taxonomy" id="8839"/>
    <lineage>
        <taxon>Eukaryota</taxon>
        <taxon>Metazoa</taxon>
        <taxon>Chordata</taxon>
        <taxon>Craniata</taxon>
        <taxon>Vertebrata</taxon>
        <taxon>Euteleostomi</taxon>
        <taxon>Archelosauria</taxon>
        <taxon>Archosauria</taxon>
        <taxon>Dinosauria</taxon>
        <taxon>Saurischia</taxon>
        <taxon>Theropoda</taxon>
        <taxon>Coelurosauria</taxon>
        <taxon>Aves</taxon>
        <taxon>Neognathae</taxon>
        <taxon>Galloanserae</taxon>
        <taxon>Anseriformes</taxon>
        <taxon>Anatidae</taxon>
        <taxon>Anatinae</taxon>
        <taxon>Anas</taxon>
    </lineage>
</organism>
<keyword evidence="3" id="KW-1185">Reference proteome</keyword>
<evidence type="ECO:0000256" key="1">
    <source>
        <dbReference type="SAM" id="MobiDB-lite"/>
    </source>
</evidence>
<name>R0JNS6_ANAPL</name>
<dbReference type="Proteomes" id="UP000296049">
    <property type="component" value="Unassembled WGS sequence"/>
</dbReference>
<feature type="region of interest" description="Disordered" evidence="1">
    <location>
        <begin position="352"/>
        <end position="373"/>
    </location>
</feature>